<keyword evidence="9" id="KW-0732">Signal</keyword>
<reference evidence="12 13" key="1">
    <citation type="submission" date="2013-09" db="EMBL/GenBank/DDBJ databases">
        <title>Whole genome shotgun sequence of Vibrio proteolyticus NBRC 13287.</title>
        <authorList>
            <person name="Isaki S."/>
            <person name="Hosoyama A."/>
            <person name="Numata M."/>
            <person name="Hashimoto M."/>
            <person name="Hosoyama Y."/>
            <person name="Tsuchikane K."/>
            <person name="Noguchi M."/>
            <person name="Hirakata S."/>
            <person name="Ichikawa N."/>
            <person name="Ohji S."/>
            <person name="Yamazoe A."/>
            <person name="Fujita N."/>
        </authorList>
    </citation>
    <scope>NUCLEOTIDE SEQUENCE [LARGE SCALE GENOMIC DNA]</scope>
    <source>
        <strain evidence="12 13">NBRC 13287</strain>
    </source>
</reference>
<evidence type="ECO:0000256" key="6">
    <source>
        <dbReference type="ARBA" id="ARBA00023049"/>
    </source>
</evidence>
<keyword evidence="5 9" id="KW-0862">Zinc</keyword>
<protein>
    <recommendedName>
        <fullName evidence="9">Neutral metalloproteinase</fullName>
        <ecNumber evidence="9">3.4.24.-</ecNumber>
    </recommendedName>
</protein>
<keyword evidence="6 9" id="KW-0482">Metalloprotease</keyword>
<comment type="cofactor">
    <cofactor evidence="9">
        <name>Zn(2+)</name>
        <dbReference type="ChEBI" id="CHEBI:29105"/>
    </cofactor>
</comment>
<evidence type="ECO:0000259" key="10">
    <source>
        <dbReference type="Pfam" id="PF01447"/>
    </source>
</evidence>
<dbReference type="EMBL" id="BATJ01000023">
    <property type="protein sequence ID" value="GAD69116.1"/>
    <property type="molecule type" value="Genomic_DNA"/>
</dbReference>
<dbReference type="RefSeq" id="WP_021707084.1">
    <property type="nucleotide sequence ID" value="NZ_BATJ01000023.1"/>
</dbReference>
<feature type="chain" id="PRO_5022985333" description="Neutral metalloproteinase" evidence="9">
    <location>
        <begin position="21"/>
        <end position="582"/>
    </location>
</feature>
<dbReference type="Gene3D" id="1.10.390.10">
    <property type="entry name" value="Neutral Protease Domain 2"/>
    <property type="match status" value="1"/>
</dbReference>
<keyword evidence="4 9" id="KW-0378">Hydrolase</keyword>
<keyword evidence="2 9" id="KW-0645">Protease</keyword>
<comment type="caution">
    <text evidence="12">The sequence shown here is derived from an EMBL/GenBank/DDBJ whole genome shotgun (WGS) entry which is preliminary data.</text>
</comment>
<dbReference type="InterPro" id="IPR050728">
    <property type="entry name" value="Zinc_Metalloprotease_M4"/>
</dbReference>
<comment type="similarity">
    <text evidence="1 9">Belongs to the peptidase M4 family.</text>
</comment>
<comment type="function">
    <text evidence="9">Extracellular zinc metalloprotease.</text>
</comment>
<evidence type="ECO:0000313" key="12">
    <source>
        <dbReference type="EMBL" id="GAD69116.1"/>
    </source>
</evidence>
<dbReference type="PANTHER" id="PTHR33794:SF1">
    <property type="entry name" value="BACILLOLYSIN"/>
    <property type="match status" value="1"/>
</dbReference>
<accession>U2ZMU6</accession>
<dbReference type="GO" id="GO:0006508">
    <property type="term" value="P:proteolysis"/>
    <property type="evidence" value="ECO:0007669"/>
    <property type="project" value="UniProtKB-KW"/>
</dbReference>
<feature type="domain" description="Peptidase M4 C-terminal" evidence="11">
    <location>
        <begin position="321"/>
        <end position="476"/>
    </location>
</feature>
<dbReference type="Gene3D" id="3.10.170.10">
    <property type="match status" value="1"/>
</dbReference>
<dbReference type="Pfam" id="PF02868">
    <property type="entry name" value="Peptidase_M4_C"/>
    <property type="match status" value="1"/>
</dbReference>
<evidence type="ECO:0000256" key="3">
    <source>
        <dbReference type="ARBA" id="ARBA00022723"/>
    </source>
</evidence>
<proteinExistence type="inferred from homology"/>
<gene>
    <name evidence="12" type="ORF">VPR01S_23_00280</name>
</gene>
<evidence type="ECO:0000256" key="9">
    <source>
        <dbReference type="RuleBase" id="RU366073"/>
    </source>
</evidence>
<feature type="domain" description="Peptidase M4" evidence="10">
    <location>
        <begin position="171"/>
        <end position="318"/>
    </location>
</feature>
<comment type="subcellular location">
    <subcellularLocation>
        <location evidence="9">Secreted</location>
    </subcellularLocation>
</comment>
<organism evidence="12 13">
    <name type="scientific">Vibrio proteolyticus NBRC 13287</name>
    <dbReference type="NCBI Taxonomy" id="1219065"/>
    <lineage>
        <taxon>Bacteria</taxon>
        <taxon>Pseudomonadati</taxon>
        <taxon>Pseudomonadota</taxon>
        <taxon>Gammaproteobacteria</taxon>
        <taxon>Vibrionales</taxon>
        <taxon>Vibrionaceae</taxon>
        <taxon>Vibrio</taxon>
    </lineage>
</organism>
<feature type="active site" description="Proton donor" evidence="8">
    <location>
        <position position="395"/>
    </location>
</feature>
<dbReference type="CDD" id="cd09597">
    <property type="entry name" value="M4_TLP"/>
    <property type="match status" value="1"/>
</dbReference>
<dbReference type="Pfam" id="PF01447">
    <property type="entry name" value="Peptidase_M4"/>
    <property type="match status" value="1"/>
</dbReference>
<dbReference type="GO" id="GO:0046872">
    <property type="term" value="F:metal ion binding"/>
    <property type="evidence" value="ECO:0007669"/>
    <property type="project" value="UniProtKB-UniRule"/>
</dbReference>
<dbReference type="InterPro" id="IPR027268">
    <property type="entry name" value="Peptidase_M4/M1_CTD_sf"/>
</dbReference>
<evidence type="ECO:0000256" key="5">
    <source>
        <dbReference type="ARBA" id="ARBA00022833"/>
    </source>
</evidence>
<dbReference type="STRING" id="1219065.VPR01S_23_00280"/>
<dbReference type="PANTHER" id="PTHR33794">
    <property type="entry name" value="BACILLOLYSIN"/>
    <property type="match status" value="1"/>
</dbReference>
<feature type="signal peptide" evidence="9">
    <location>
        <begin position="1"/>
        <end position="20"/>
    </location>
</feature>
<feature type="active site" evidence="8">
    <location>
        <position position="311"/>
    </location>
</feature>
<dbReference type="GO" id="GO:0005576">
    <property type="term" value="C:extracellular region"/>
    <property type="evidence" value="ECO:0007669"/>
    <property type="project" value="UniProtKB-SubCell"/>
</dbReference>
<keyword evidence="7" id="KW-0865">Zymogen</keyword>
<dbReference type="eggNOG" id="COG3227">
    <property type="taxonomic scope" value="Bacteria"/>
</dbReference>
<dbReference type="EC" id="3.4.24.-" evidence="9"/>
<dbReference type="AlphaFoldDB" id="U2ZMU6"/>
<dbReference type="PRINTS" id="PR00730">
    <property type="entry name" value="THERMOLYSIN"/>
</dbReference>
<evidence type="ECO:0000256" key="2">
    <source>
        <dbReference type="ARBA" id="ARBA00022670"/>
    </source>
</evidence>
<dbReference type="InterPro" id="IPR001570">
    <property type="entry name" value="Peptidase_M4_C_domain"/>
</dbReference>
<name>U2ZMU6_VIBPR</name>
<dbReference type="InterPro" id="IPR023612">
    <property type="entry name" value="Peptidase_M4"/>
</dbReference>
<evidence type="ECO:0000313" key="13">
    <source>
        <dbReference type="Proteomes" id="UP000016570"/>
    </source>
</evidence>
<keyword evidence="9" id="KW-0964">Secreted</keyword>
<keyword evidence="13" id="KW-1185">Reference proteome</keyword>
<evidence type="ECO:0000259" key="11">
    <source>
        <dbReference type="Pfam" id="PF02868"/>
    </source>
</evidence>
<dbReference type="Proteomes" id="UP000016570">
    <property type="component" value="Unassembled WGS sequence"/>
</dbReference>
<evidence type="ECO:0000256" key="4">
    <source>
        <dbReference type="ARBA" id="ARBA00022801"/>
    </source>
</evidence>
<dbReference type="InterPro" id="IPR013856">
    <property type="entry name" value="Peptidase_M4_domain"/>
</dbReference>
<dbReference type="GO" id="GO:0004222">
    <property type="term" value="F:metalloendopeptidase activity"/>
    <property type="evidence" value="ECO:0007669"/>
    <property type="project" value="UniProtKB-UniRule"/>
</dbReference>
<evidence type="ECO:0000256" key="1">
    <source>
        <dbReference type="ARBA" id="ARBA00009388"/>
    </source>
</evidence>
<sequence length="582" mass="63170">MRLKSVAFAIMATVSSTIYALPSSAPSRIQIHHNPAKSFTLPVDVHPIKMVNLAKPGHQAKRYQQFVGLAEVWGAQLTTITTASGQTLFVIGKHYPGIMATNDVRISAAAAKGIAMMKVGGKGTWKVTLALHPRDGRYFYITENRRDDSRWIHWIDADTGVINNAYNALTTGSGIGVWGQSRDLSGLTDYNRGRFEMTAPRLSTYDAGGKTRLPGSIATDDDDLWDRAGRTSPGQAALVDAHYYAHLADKYFLTHFNFDWLDYYPQGIRSSAHVKRNYNNAFWNGSQMAYGDGDGISFTNMSGDLDVVGHELAHGITEATSNLIYQNESGALNEAFSDIMGTSLEFANNSGNWTIGEDIMLYDDGIRNMADPNADGDPSHYAQRYTGSGDNGGVHINSGIINHWFYLLSEGGVNANPDFQGQGVIGVGQQTAVELVYDAFTSLTPDARFCDARAATLAFADDAILTSVIEAWAEVGLDETQCGGGNESQENNTDGPLISSVGSEKLKGVKFRIFWTTDVASTTEVTFTCCGSYVNSALTTTHSYSFNGSKGATYQYFVTSRRYDTAGNEIGATTAGPFTHQN</sequence>
<keyword evidence="3" id="KW-0479">Metal-binding</keyword>
<evidence type="ECO:0000256" key="8">
    <source>
        <dbReference type="PIRSR" id="PIRSR623612-1"/>
    </source>
</evidence>
<evidence type="ECO:0000256" key="7">
    <source>
        <dbReference type="ARBA" id="ARBA00023145"/>
    </source>
</evidence>
<dbReference type="SUPFAM" id="SSF55486">
    <property type="entry name" value="Metalloproteases ('zincins'), catalytic domain"/>
    <property type="match status" value="1"/>
</dbReference>